<sequence length="333" mass="37331">MFNVRNKDFLTLMDWTPRQIEYLLDLAEDLKKAKYDGTEQQTLKGKEIVLIFEKASTRTRCAFQVGAQDQGAHITYLGPSGSHMGHKETAKDTARVLGGMYDGIEYRGFSQRTAETLAEYSGVPVWNGLTDEDHPTQVLADFLTAKEVLKKEYKDIKYAFVGDGQDNVSNALMIGAAKLGMSYHVVCPKELNPNQDLLDKCNAIAKETGAEIKVFNDVDEGVKGADVVYTDVWVSMGEPDSIWEQRIKLLKPYQVNSHVMQATQNPNAIFEHCLPAFHNDDTEVGKEIADKYGITEMEVTDEVFESKQSVVFREAENRMHTIKSVMVATLGEN</sequence>
<dbReference type="HAMAP" id="MF_01109">
    <property type="entry name" value="OTCase"/>
    <property type="match status" value="1"/>
</dbReference>
<comment type="catalytic activity">
    <reaction evidence="5 6">
        <text>carbamoyl phosphate + L-ornithine = L-citrulline + phosphate + H(+)</text>
        <dbReference type="Rhea" id="RHEA:19513"/>
        <dbReference type="ChEBI" id="CHEBI:15378"/>
        <dbReference type="ChEBI" id="CHEBI:43474"/>
        <dbReference type="ChEBI" id="CHEBI:46911"/>
        <dbReference type="ChEBI" id="CHEBI:57743"/>
        <dbReference type="ChEBI" id="CHEBI:58228"/>
        <dbReference type="EC" id="2.1.3.3"/>
    </reaction>
</comment>
<evidence type="ECO:0000256" key="4">
    <source>
        <dbReference type="ARBA" id="ARBA00022679"/>
    </source>
</evidence>
<feature type="binding site" evidence="6">
    <location>
        <begin position="235"/>
        <end position="236"/>
    </location>
    <ligand>
        <name>L-ornithine</name>
        <dbReference type="ChEBI" id="CHEBI:46911"/>
    </ligand>
</feature>
<dbReference type="SUPFAM" id="SSF53671">
    <property type="entry name" value="Aspartate/ornithine carbamoyltransferase"/>
    <property type="match status" value="1"/>
</dbReference>
<evidence type="ECO:0000256" key="2">
    <source>
        <dbReference type="ARBA" id="ARBA00007805"/>
    </source>
</evidence>
<reference evidence="9 10" key="1">
    <citation type="journal article" date="2018" name="Int. J. Syst. Evol. Microbiol.">
        <title>Lactobacillus bambusae sp. nov., isolated from a traditional fermented Ma-bamboo shoots of Taiwan.</title>
        <authorList>
            <person name="Wang L.-T."/>
        </authorList>
    </citation>
    <scope>NUCLEOTIDE SEQUENCE [LARGE SCALE GENOMIC DNA]</scope>
    <source>
        <strain evidence="9 10">BS-W1</strain>
    </source>
</reference>
<dbReference type="InterPro" id="IPR006132">
    <property type="entry name" value="Asp/Orn_carbamoyltranf_P-bd"/>
</dbReference>
<dbReference type="OrthoDB" id="9802587at2"/>
<dbReference type="PANTHER" id="PTHR45753">
    <property type="entry name" value="ORNITHINE CARBAMOYLTRANSFERASE, MITOCHONDRIAL"/>
    <property type="match status" value="1"/>
</dbReference>
<comment type="subcellular location">
    <subcellularLocation>
        <location evidence="6">Cytoplasm</location>
    </subcellularLocation>
</comment>
<organism evidence="9 10">
    <name type="scientific">Levilactobacillus bambusae</name>
    <dbReference type="NCBI Taxonomy" id="2024736"/>
    <lineage>
        <taxon>Bacteria</taxon>
        <taxon>Bacillati</taxon>
        <taxon>Bacillota</taxon>
        <taxon>Bacilli</taxon>
        <taxon>Lactobacillales</taxon>
        <taxon>Lactobacillaceae</taxon>
        <taxon>Levilactobacillus</taxon>
    </lineage>
</organism>
<feature type="domain" description="Aspartate/ornithine carbamoyltransferase carbamoyl-P binding" evidence="8">
    <location>
        <begin position="7"/>
        <end position="147"/>
    </location>
</feature>
<keyword evidence="10" id="KW-1185">Reference proteome</keyword>
<dbReference type="RefSeq" id="WP_109250439.1">
    <property type="nucleotide sequence ID" value="NZ_QCXQ01000002.1"/>
</dbReference>
<dbReference type="InterPro" id="IPR006130">
    <property type="entry name" value="Asp/Orn_carbamoylTrfase"/>
</dbReference>
<dbReference type="InterPro" id="IPR002292">
    <property type="entry name" value="Orn/put_carbamltrans"/>
</dbReference>
<evidence type="ECO:0000313" key="10">
    <source>
        <dbReference type="Proteomes" id="UP000245080"/>
    </source>
</evidence>
<dbReference type="GO" id="GO:0004585">
    <property type="term" value="F:ornithine carbamoyltransferase activity"/>
    <property type="evidence" value="ECO:0007669"/>
    <property type="project" value="UniProtKB-UniRule"/>
</dbReference>
<dbReference type="EMBL" id="QCXQ01000002">
    <property type="protein sequence ID" value="PWG00493.1"/>
    <property type="molecule type" value="Genomic_DNA"/>
</dbReference>
<dbReference type="FunFam" id="3.40.50.1370:FF:000008">
    <property type="entry name" value="Ornithine carbamoyltransferase"/>
    <property type="match status" value="1"/>
</dbReference>
<evidence type="ECO:0000256" key="6">
    <source>
        <dbReference type="HAMAP-Rule" id="MF_01109"/>
    </source>
</evidence>
<proteinExistence type="inferred from homology"/>
<comment type="caution">
    <text evidence="9">The sequence shown here is derived from an EMBL/GenBank/DDBJ whole genome shotgun (WGS) entry which is preliminary data.</text>
</comment>
<dbReference type="PROSITE" id="PS00097">
    <property type="entry name" value="CARBAMOYLTRANSFERASE"/>
    <property type="match status" value="1"/>
</dbReference>
<comment type="caution">
    <text evidence="6">Lacks conserved residue(s) required for the propagation of feature annotation.</text>
</comment>
<dbReference type="Pfam" id="PF02729">
    <property type="entry name" value="OTCace_N"/>
    <property type="match status" value="1"/>
</dbReference>
<feature type="binding site" evidence="6">
    <location>
        <position position="167"/>
    </location>
    <ligand>
        <name>L-ornithine</name>
        <dbReference type="ChEBI" id="CHEBI:46911"/>
    </ligand>
</feature>
<feature type="binding site" evidence="6">
    <location>
        <begin position="273"/>
        <end position="274"/>
    </location>
    <ligand>
        <name>carbamoyl phosphate</name>
        <dbReference type="ChEBI" id="CHEBI:58228"/>
    </ligand>
</feature>
<gene>
    <name evidence="9" type="primary">argF</name>
    <name evidence="9" type="ORF">DCM90_06090</name>
</gene>
<evidence type="ECO:0000259" key="8">
    <source>
        <dbReference type="Pfam" id="PF02729"/>
    </source>
</evidence>
<protein>
    <recommendedName>
        <fullName evidence="3 6">Ornithine carbamoyltransferase</fullName>
        <shortName evidence="6">OTCase</shortName>
        <ecNumber evidence="3 6">2.1.3.3</ecNumber>
    </recommendedName>
</protein>
<evidence type="ECO:0000313" key="9">
    <source>
        <dbReference type="EMBL" id="PWG00493.1"/>
    </source>
</evidence>
<dbReference type="Proteomes" id="UP000245080">
    <property type="component" value="Unassembled WGS sequence"/>
</dbReference>
<dbReference type="AlphaFoldDB" id="A0A2V1N0F3"/>
<evidence type="ECO:0000256" key="1">
    <source>
        <dbReference type="ARBA" id="ARBA00003822"/>
    </source>
</evidence>
<dbReference type="Gene3D" id="3.40.50.1370">
    <property type="entry name" value="Aspartate/ornithine carbamoyltransferase"/>
    <property type="match status" value="2"/>
</dbReference>
<feature type="binding site" evidence="6">
    <location>
        <begin position="134"/>
        <end position="137"/>
    </location>
    <ligand>
        <name>carbamoyl phosphate</name>
        <dbReference type="ChEBI" id="CHEBI:58228"/>
    </ligand>
</feature>
<comment type="similarity">
    <text evidence="2 6">Belongs to the aspartate/ornithine carbamoyltransferase superfamily. OTCase family.</text>
</comment>
<dbReference type="EC" id="2.1.3.3" evidence="3 6"/>
<accession>A0A2V1N0F3</accession>
<dbReference type="Pfam" id="PF00185">
    <property type="entry name" value="OTCace"/>
    <property type="match status" value="1"/>
</dbReference>
<keyword evidence="6" id="KW-0963">Cytoplasm</keyword>
<name>A0A2V1N0F3_9LACO</name>
<keyword evidence="4 6" id="KW-0808">Transferase</keyword>
<evidence type="ECO:0000256" key="3">
    <source>
        <dbReference type="ARBA" id="ARBA00013007"/>
    </source>
</evidence>
<dbReference type="GO" id="GO:0005737">
    <property type="term" value="C:cytoplasm"/>
    <property type="evidence" value="ECO:0007669"/>
    <property type="project" value="UniProtKB-SubCell"/>
</dbReference>
<dbReference type="GO" id="GO:0019240">
    <property type="term" value="P:citrulline biosynthetic process"/>
    <property type="evidence" value="ECO:0007669"/>
    <property type="project" value="TreeGrafter"/>
</dbReference>
<evidence type="ECO:0000256" key="5">
    <source>
        <dbReference type="ARBA" id="ARBA00048772"/>
    </source>
</evidence>
<dbReference type="NCBIfam" id="TIGR00658">
    <property type="entry name" value="orni_carb_tr"/>
    <property type="match status" value="1"/>
</dbReference>
<feature type="domain" description="Aspartate/ornithine carbamoyltransferase Asp/Orn-binding" evidence="7">
    <location>
        <begin position="154"/>
        <end position="328"/>
    </location>
</feature>
<dbReference type="GO" id="GO:0042450">
    <property type="term" value="P:L-arginine biosynthetic process via ornithine"/>
    <property type="evidence" value="ECO:0007669"/>
    <property type="project" value="UniProtKB-UniRule"/>
</dbReference>
<evidence type="ECO:0000259" key="7">
    <source>
        <dbReference type="Pfam" id="PF00185"/>
    </source>
</evidence>
<dbReference type="PRINTS" id="PR00100">
    <property type="entry name" value="AOTCASE"/>
</dbReference>
<feature type="binding site" evidence="6">
    <location>
        <position position="107"/>
    </location>
    <ligand>
        <name>carbamoyl phosphate</name>
        <dbReference type="ChEBI" id="CHEBI:58228"/>
    </ligand>
</feature>
<feature type="binding site" evidence="6">
    <location>
        <position position="231"/>
    </location>
    <ligand>
        <name>L-ornithine</name>
        <dbReference type="ChEBI" id="CHEBI:46911"/>
    </ligand>
</feature>
<dbReference type="NCBIfam" id="NF003286">
    <property type="entry name" value="PRK04284.1"/>
    <property type="match status" value="1"/>
</dbReference>
<dbReference type="PRINTS" id="PR00102">
    <property type="entry name" value="OTCASE"/>
</dbReference>
<dbReference type="PANTHER" id="PTHR45753:SF2">
    <property type="entry name" value="ORNITHINE CARBAMOYLTRANSFERASE"/>
    <property type="match status" value="1"/>
</dbReference>
<dbReference type="InterPro" id="IPR006131">
    <property type="entry name" value="Asp_carbamoyltransf_Asp/Orn-bd"/>
</dbReference>
<feature type="binding site" evidence="6">
    <location>
        <begin position="56"/>
        <end position="59"/>
    </location>
    <ligand>
        <name>carbamoyl phosphate</name>
        <dbReference type="ChEBI" id="CHEBI:58228"/>
    </ligand>
</feature>
<comment type="function">
    <text evidence="1">Reversibly catalyzes the transfer of the carbamoyl group from carbamoyl phosphate (CP) to the N(epsilon) atom of ornithine (ORN) to produce L-citrulline.</text>
</comment>
<dbReference type="GO" id="GO:0016597">
    <property type="term" value="F:amino acid binding"/>
    <property type="evidence" value="ECO:0007669"/>
    <property type="project" value="InterPro"/>
</dbReference>
<dbReference type="InterPro" id="IPR036901">
    <property type="entry name" value="Asp/Orn_carbamoylTrfase_sf"/>
</dbReference>
<dbReference type="InterPro" id="IPR024904">
    <property type="entry name" value="OTCase_ArgI"/>
</dbReference>
<feature type="binding site" evidence="6">
    <location>
        <position position="318"/>
    </location>
    <ligand>
        <name>carbamoyl phosphate</name>
        <dbReference type="ChEBI" id="CHEBI:58228"/>
    </ligand>
</feature>